<evidence type="ECO:0000313" key="2">
    <source>
        <dbReference type="EMBL" id="CAA9375900.1"/>
    </source>
</evidence>
<dbReference type="EMBL" id="CADCUO010000036">
    <property type="protein sequence ID" value="CAA9375900.1"/>
    <property type="molecule type" value="Genomic_DNA"/>
</dbReference>
<feature type="region of interest" description="Disordered" evidence="1">
    <location>
        <begin position="22"/>
        <end position="73"/>
    </location>
</feature>
<feature type="compositionally biased region" description="Basic and acidic residues" evidence="1">
    <location>
        <begin position="42"/>
        <end position="54"/>
    </location>
</feature>
<sequence length="73" mass="7812">MTALERATWSARTASTWLSRRFGTPAADPDKTALGGGVGVEGSDRPCARRDLRSGRSTSTAVIPRRWRASPAP</sequence>
<reference evidence="2" key="1">
    <citation type="submission" date="2020-02" db="EMBL/GenBank/DDBJ databases">
        <authorList>
            <person name="Meier V. D."/>
        </authorList>
    </citation>
    <scope>NUCLEOTIDE SEQUENCE</scope>
    <source>
        <strain evidence="2">AVDCRST_MAG75</strain>
    </source>
</reference>
<dbReference type="AlphaFoldDB" id="A0A6J4N2X6"/>
<protein>
    <submittedName>
        <fullName evidence="2">Uncharacterized protein</fullName>
    </submittedName>
</protein>
<proteinExistence type="predicted"/>
<name>A0A6J4N2X6_9ACTN</name>
<evidence type="ECO:0000256" key="1">
    <source>
        <dbReference type="SAM" id="MobiDB-lite"/>
    </source>
</evidence>
<accession>A0A6J4N2X6</accession>
<organism evidence="2">
    <name type="scientific">uncultured Propionibacteriaceae bacterium</name>
    <dbReference type="NCBI Taxonomy" id="257457"/>
    <lineage>
        <taxon>Bacteria</taxon>
        <taxon>Bacillati</taxon>
        <taxon>Actinomycetota</taxon>
        <taxon>Actinomycetes</taxon>
        <taxon>Propionibacteriales</taxon>
        <taxon>Propionibacteriaceae</taxon>
        <taxon>environmental samples</taxon>
    </lineage>
</organism>
<gene>
    <name evidence="2" type="ORF">AVDCRST_MAG75-528</name>
</gene>